<dbReference type="RefSeq" id="WP_164535156.1">
    <property type="nucleotide sequence ID" value="NZ_JAALFG010000004.1"/>
</dbReference>
<keyword evidence="2" id="KW-1185">Reference proteome</keyword>
<dbReference type="EMBL" id="JAALFG010000004">
    <property type="protein sequence ID" value="NGP18893.1"/>
    <property type="molecule type" value="Genomic_DNA"/>
</dbReference>
<reference evidence="1 2" key="2">
    <citation type="submission" date="2020-03" db="EMBL/GenBank/DDBJ databases">
        <title>Devosia chinhatensis sp. nov., isolated from a hexachlorocyclohexane (HCH) dump site in India.</title>
        <authorList>
            <person name="Kumar M."/>
            <person name="Lal R."/>
        </authorList>
    </citation>
    <scope>NUCLEOTIDE SEQUENCE [LARGE SCALE GENOMIC DNA]</scope>
    <source>
        <strain evidence="1 2">H239</strain>
    </source>
</reference>
<accession>A0A6M1SX60</accession>
<gene>
    <name evidence="1" type="ORF">G5575_15655</name>
</gene>
<proteinExistence type="predicted"/>
<organism evidence="1 2">
    <name type="scientific">Devosia aurantiaca</name>
    <dbReference type="NCBI Taxonomy" id="2714858"/>
    <lineage>
        <taxon>Bacteria</taxon>
        <taxon>Pseudomonadati</taxon>
        <taxon>Pseudomonadota</taxon>
        <taxon>Alphaproteobacteria</taxon>
        <taxon>Hyphomicrobiales</taxon>
        <taxon>Devosiaceae</taxon>
        <taxon>Devosia</taxon>
    </lineage>
</organism>
<name>A0A6M1SX60_9HYPH</name>
<reference evidence="1 2" key="1">
    <citation type="submission" date="2020-02" db="EMBL/GenBank/DDBJ databases">
        <authorList>
            <person name="Khan S.A."/>
            <person name="Jeon C.O."/>
            <person name="Chun B.H."/>
        </authorList>
    </citation>
    <scope>NUCLEOTIDE SEQUENCE [LARGE SCALE GENOMIC DNA]</scope>
    <source>
        <strain evidence="1 2">H239</strain>
    </source>
</reference>
<protein>
    <submittedName>
        <fullName evidence="1">Uncharacterized protein</fullName>
    </submittedName>
</protein>
<evidence type="ECO:0000313" key="2">
    <source>
        <dbReference type="Proteomes" id="UP000474802"/>
    </source>
</evidence>
<dbReference type="AlphaFoldDB" id="A0A6M1SX60"/>
<sequence length="181" mass="19948">MNQHEAAQATTMIGMMLKAFPSSQSTISEDSAMAYLYAVDDYSLAAIDRACRLFIKGKVPDRKNPDFAPSAPALAEQCELAEGVLKVEAYEAARVFVEHDSELWRKMETAKDDSNLVSCQRHGKRGWFFLPEEVAQAEQVALPPPIDEAQRLANMARLGLILSTFNSADDDRHDMGQGAPA</sequence>
<dbReference type="Proteomes" id="UP000474802">
    <property type="component" value="Unassembled WGS sequence"/>
</dbReference>
<evidence type="ECO:0000313" key="1">
    <source>
        <dbReference type="EMBL" id="NGP18893.1"/>
    </source>
</evidence>
<comment type="caution">
    <text evidence="1">The sequence shown here is derived from an EMBL/GenBank/DDBJ whole genome shotgun (WGS) entry which is preliminary data.</text>
</comment>